<dbReference type="InterPro" id="IPR027417">
    <property type="entry name" value="P-loop_NTPase"/>
</dbReference>
<accession>X1P0Y7</accession>
<dbReference type="AlphaFoldDB" id="X1P0Y7"/>
<dbReference type="GO" id="GO:0000166">
    <property type="term" value="F:nucleotide binding"/>
    <property type="evidence" value="ECO:0007669"/>
    <property type="project" value="InterPro"/>
</dbReference>
<dbReference type="GO" id="GO:0004019">
    <property type="term" value="F:adenylosuccinate synthase activity"/>
    <property type="evidence" value="ECO:0007669"/>
    <property type="project" value="InterPro"/>
</dbReference>
<reference evidence="1" key="1">
    <citation type="journal article" date="2014" name="Front. Microbiol.">
        <title>High frequency of phylogenetically diverse reductive dehalogenase-homologous genes in deep subseafloor sedimentary metagenomes.</title>
        <authorList>
            <person name="Kawai M."/>
            <person name="Futagami T."/>
            <person name="Toyoda A."/>
            <person name="Takaki Y."/>
            <person name="Nishi S."/>
            <person name="Hori S."/>
            <person name="Arai W."/>
            <person name="Tsubouchi T."/>
            <person name="Morono Y."/>
            <person name="Uchiyama I."/>
            <person name="Ito T."/>
            <person name="Fujiyama A."/>
            <person name="Inagaki F."/>
            <person name="Takami H."/>
        </authorList>
    </citation>
    <scope>NUCLEOTIDE SEQUENCE</scope>
    <source>
        <strain evidence="1">Expedition CK06-06</strain>
    </source>
</reference>
<dbReference type="GO" id="GO:0046040">
    <property type="term" value="P:IMP metabolic process"/>
    <property type="evidence" value="ECO:0007669"/>
    <property type="project" value="TreeGrafter"/>
</dbReference>
<sequence>MVQVQQGSLSAFKKDVFTGLNRLVQQASCVANERHQSLGIFGAFGENPVGWDEDLSEVKIFDDLPQAVRDYVALVEEIIKVPVSIIGVGPKRSQTIFRK</sequence>
<protein>
    <recommendedName>
        <fullName evidence="2">Adenylosuccinate synthetase</fullName>
    </recommendedName>
</protein>
<proteinExistence type="predicted"/>
<organism evidence="1">
    <name type="scientific">marine sediment metagenome</name>
    <dbReference type="NCBI Taxonomy" id="412755"/>
    <lineage>
        <taxon>unclassified sequences</taxon>
        <taxon>metagenomes</taxon>
        <taxon>ecological metagenomes</taxon>
    </lineage>
</organism>
<dbReference type="PANTHER" id="PTHR11846">
    <property type="entry name" value="ADENYLOSUCCINATE SYNTHETASE"/>
    <property type="match status" value="1"/>
</dbReference>
<dbReference type="Gene3D" id="3.90.170.10">
    <property type="entry name" value="Adenylosuccinate Synthetase, subunit A, domain 3"/>
    <property type="match status" value="1"/>
</dbReference>
<dbReference type="GO" id="GO:0005737">
    <property type="term" value="C:cytoplasm"/>
    <property type="evidence" value="ECO:0007669"/>
    <property type="project" value="TreeGrafter"/>
</dbReference>
<comment type="caution">
    <text evidence="1">The sequence shown here is derived from an EMBL/GenBank/DDBJ whole genome shotgun (WGS) entry which is preliminary data.</text>
</comment>
<dbReference type="GO" id="GO:0044208">
    <property type="term" value="P:'de novo' AMP biosynthetic process"/>
    <property type="evidence" value="ECO:0007669"/>
    <property type="project" value="TreeGrafter"/>
</dbReference>
<evidence type="ECO:0000313" key="1">
    <source>
        <dbReference type="EMBL" id="GAI32705.1"/>
    </source>
</evidence>
<dbReference type="InterPro" id="IPR001114">
    <property type="entry name" value="Adenylosuccinate_synthetase"/>
</dbReference>
<gene>
    <name evidence="1" type="ORF">S06H3_48917</name>
</gene>
<dbReference type="EMBL" id="BARV01030844">
    <property type="protein sequence ID" value="GAI32705.1"/>
    <property type="molecule type" value="Genomic_DNA"/>
</dbReference>
<dbReference type="Pfam" id="PF00709">
    <property type="entry name" value="Adenylsucc_synt"/>
    <property type="match status" value="1"/>
</dbReference>
<dbReference type="SUPFAM" id="SSF52540">
    <property type="entry name" value="P-loop containing nucleoside triphosphate hydrolases"/>
    <property type="match status" value="1"/>
</dbReference>
<name>X1P0Y7_9ZZZZ</name>
<evidence type="ECO:0008006" key="2">
    <source>
        <dbReference type="Google" id="ProtNLM"/>
    </source>
</evidence>
<dbReference type="PANTHER" id="PTHR11846:SF0">
    <property type="entry name" value="ADENYLOSUCCINATE SYNTHETASE"/>
    <property type="match status" value="1"/>
</dbReference>
<dbReference type="InterPro" id="IPR042111">
    <property type="entry name" value="Adenylosuccinate_synth_dom3"/>
</dbReference>